<proteinExistence type="inferred from homology"/>
<evidence type="ECO:0000256" key="2">
    <source>
        <dbReference type="ARBA" id="ARBA00022576"/>
    </source>
</evidence>
<dbReference type="Gene3D" id="3.40.640.10">
    <property type="entry name" value="Type I PLP-dependent aspartate aminotransferase-like (Major domain)"/>
    <property type="match status" value="1"/>
</dbReference>
<keyword evidence="4 5" id="KW-0663">Pyridoxal phosphate</keyword>
<keyword evidence="7" id="KW-1185">Reference proteome</keyword>
<evidence type="ECO:0000313" key="7">
    <source>
        <dbReference type="Proteomes" id="UP001155182"/>
    </source>
</evidence>
<gene>
    <name evidence="6" type="ORF">NF867_10775</name>
</gene>
<dbReference type="FunFam" id="3.40.640.10:FF:000004">
    <property type="entry name" value="Acetylornithine aminotransferase"/>
    <property type="match status" value="1"/>
</dbReference>
<dbReference type="AlphaFoldDB" id="A0A9X2JCR3"/>
<dbReference type="InterPro" id="IPR005814">
    <property type="entry name" value="Aminotrans_3"/>
</dbReference>
<organism evidence="6 7">
    <name type="scientific">Solitalea agri</name>
    <dbReference type="NCBI Taxonomy" id="2953739"/>
    <lineage>
        <taxon>Bacteria</taxon>
        <taxon>Pseudomonadati</taxon>
        <taxon>Bacteroidota</taxon>
        <taxon>Sphingobacteriia</taxon>
        <taxon>Sphingobacteriales</taxon>
        <taxon>Sphingobacteriaceae</taxon>
        <taxon>Solitalea</taxon>
    </lineage>
</organism>
<dbReference type="PROSITE" id="PS00600">
    <property type="entry name" value="AA_TRANSFER_CLASS_3"/>
    <property type="match status" value="1"/>
</dbReference>
<reference evidence="6" key="1">
    <citation type="submission" date="2022-06" db="EMBL/GenBank/DDBJ databases">
        <title>Solitalea sp. MAHUQ-68 isolated from rhizospheric soil.</title>
        <authorList>
            <person name="Huq M.A."/>
        </authorList>
    </citation>
    <scope>NUCLEOTIDE SEQUENCE</scope>
    <source>
        <strain evidence="6">MAHUQ-68</strain>
    </source>
</reference>
<dbReference type="Gene3D" id="3.90.1150.10">
    <property type="entry name" value="Aspartate Aminotransferase, domain 1"/>
    <property type="match status" value="1"/>
</dbReference>
<evidence type="ECO:0000256" key="1">
    <source>
        <dbReference type="ARBA" id="ARBA00001933"/>
    </source>
</evidence>
<evidence type="ECO:0000256" key="3">
    <source>
        <dbReference type="ARBA" id="ARBA00022679"/>
    </source>
</evidence>
<comment type="similarity">
    <text evidence="5">Belongs to the class-III pyridoxal-phosphate-dependent aminotransferase family.</text>
</comment>
<dbReference type="GO" id="GO:0008483">
    <property type="term" value="F:transaminase activity"/>
    <property type="evidence" value="ECO:0007669"/>
    <property type="project" value="UniProtKB-KW"/>
</dbReference>
<dbReference type="InterPro" id="IPR050103">
    <property type="entry name" value="Class-III_PLP-dep_AT"/>
</dbReference>
<dbReference type="SUPFAM" id="SSF53383">
    <property type="entry name" value="PLP-dependent transferases"/>
    <property type="match status" value="1"/>
</dbReference>
<dbReference type="InterPro" id="IPR049704">
    <property type="entry name" value="Aminotrans_3_PPA_site"/>
</dbReference>
<dbReference type="InterPro" id="IPR015424">
    <property type="entry name" value="PyrdxlP-dep_Trfase"/>
</dbReference>
<dbReference type="EMBL" id="JAMWYS010000035">
    <property type="protein sequence ID" value="MCO4293348.1"/>
    <property type="molecule type" value="Genomic_DNA"/>
</dbReference>
<dbReference type="Pfam" id="PF00202">
    <property type="entry name" value="Aminotran_3"/>
    <property type="match status" value="1"/>
</dbReference>
<dbReference type="PIRSF" id="PIRSF000521">
    <property type="entry name" value="Transaminase_4ab_Lys_Orn"/>
    <property type="match status" value="1"/>
</dbReference>
<evidence type="ECO:0000256" key="5">
    <source>
        <dbReference type="RuleBase" id="RU003560"/>
    </source>
</evidence>
<dbReference type="InterPro" id="IPR015421">
    <property type="entry name" value="PyrdxlP-dep_Trfase_major"/>
</dbReference>
<evidence type="ECO:0000313" key="6">
    <source>
        <dbReference type="EMBL" id="MCO4293348.1"/>
    </source>
</evidence>
<name>A0A9X2JCR3_9SPHI</name>
<dbReference type="PANTHER" id="PTHR11986">
    <property type="entry name" value="AMINOTRANSFERASE CLASS III"/>
    <property type="match status" value="1"/>
</dbReference>
<sequence length="380" mass="41198">MTLFDVYPLFPFELVKAEGSYVWDENGNKYLDLYGGHAVISIGHTHPHYVKLITDQLNKIGFYSNSVQIPIQKELAKKLGELTGGYEDYSLFLCNSGAEANENALKLASFHTGRKKIIAFSKSFHGRTSAVVAATDDKSIIAPVNETSNIIFVPFNDEAALEAVMSNEIAGVIVEGMQGVGGIQVPTDSFLQKIRSLCDKFGALMIMDEIQSGCGRSGKFFSHQHSNVKADVISMAKGMGNGFPIGGIIIAPHIEAKHGMLGTTFGGNHLACAAAIAVCDIIKEENLMENAAETGAYLMAELRKFDGVKDVRGYGLMIGVELDNYADVRKKLMNDHKILTGVSGKQNTIRLLPPLNITKAQADEFLKSFAQVMNSLAVAQ</sequence>
<dbReference type="GO" id="GO:0042802">
    <property type="term" value="F:identical protein binding"/>
    <property type="evidence" value="ECO:0007669"/>
    <property type="project" value="TreeGrafter"/>
</dbReference>
<keyword evidence="2 6" id="KW-0032">Aminotransferase</keyword>
<keyword evidence="3" id="KW-0808">Transferase</keyword>
<evidence type="ECO:0000256" key="4">
    <source>
        <dbReference type="ARBA" id="ARBA00022898"/>
    </source>
</evidence>
<accession>A0A9X2JCR3</accession>
<dbReference type="RefSeq" id="WP_252587923.1">
    <property type="nucleotide sequence ID" value="NZ_JAMWYS010000035.1"/>
</dbReference>
<dbReference type="CDD" id="cd00610">
    <property type="entry name" value="OAT_like"/>
    <property type="match status" value="1"/>
</dbReference>
<dbReference type="Proteomes" id="UP001155182">
    <property type="component" value="Unassembled WGS sequence"/>
</dbReference>
<protein>
    <submittedName>
        <fullName evidence="6">Aspartate aminotransferase family protein</fullName>
    </submittedName>
</protein>
<dbReference type="InterPro" id="IPR015422">
    <property type="entry name" value="PyrdxlP-dep_Trfase_small"/>
</dbReference>
<dbReference type="PANTHER" id="PTHR11986:SF79">
    <property type="entry name" value="ACETYLORNITHINE AMINOTRANSFERASE, MITOCHONDRIAL"/>
    <property type="match status" value="1"/>
</dbReference>
<comment type="cofactor">
    <cofactor evidence="1">
        <name>pyridoxal 5'-phosphate</name>
        <dbReference type="ChEBI" id="CHEBI:597326"/>
    </cofactor>
</comment>
<dbReference type="GO" id="GO:0030170">
    <property type="term" value="F:pyridoxal phosphate binding"/>
    <property type="evidence" value="ECO:0007669"/>
    <property type="project" value="InterPro"/>
</dbReference>
<comment type="caution">
    <text evidence="6">The sequence shown here is derived from an EMBL/GenBank/DDBJ whole genome shotgun (WGS) entry which is preliminary data.</text>
</comment>